<dbReference type="AlphaFoldDB" id="G4Q9B3"/>
<keyword evidence="2" id="KW-1185">Reference proteome</keyword>
<dbReference type="STRING" id="568816.Acin_1393"/>
<sequence>MNDKDKAVIKAVITIKDYCVRHGCDGCAIELFCKSKFSPGGPIPAGWDLDLLEEE</sequence>
<proteinExistence type="predicted"/>
<dbReference type="KEGG" id="ain:Acin_1393"/>
<gene>
    <name evidence="1" type="ordered locus">Acin_1393</name>
</gene>
<dbReference type="RefSeq" id="WP_014128628.1">
    <property type="nucleotide sequence ID" value="NC_016077.1"/>
</dbReference>
<dbReference type="PATRIC" id="fig|568816.4.peg.1349"/>
<evidence type="ECO:0000313" key="1">
    <source>
        <dbReference type="EMBL" id="AEQ22615.1"/>
    </source>
</evidence>
<organism evidence="1 2">
    <name type="scientific">Acidaminococcus intestini (strain RyC-MR95)</name>
    <dbReference type="NCBI Taxonomy" id="568816"/>
    <lineage>
        <taxon>Bacteria</taxon>
        <taxon>Bacillati</taxon>
        <taxon>Bacillota</taxon>
        <taxon>Negativicutes</taxon>
        <taxon>Acidaminococcales</taxon>
        <taxon>Acidaminococcaceae</taxon>
        <taxon>Acidaminococcus</taxon>
    </lineage>
</organism>
<dbReference type="Proteomes" id="UP000007093">
    <property type="component" value="Chromosome"/>
</dbReference>
<dbReference type="EMBL" id="CP003058">
    <property type="protein sequence ID" value="AEQ22615.1"/>
    <property type="molecule type" value="Genomic_DNA"/>
</dbReference>
<accession>G4Q9B3</accession>
<dbReference type="HOGENOM" id="CLU_3021332_0_0_9"/>
<reference evidence="1 2" key="1">
    <citation type="journal article" date="2011" name="J. Bacteriol.">
        <title>Complete genome sequence of Acidaminococcus intestini RYC-MR95, a Gram-negative bacterium from the phylum Firmicutes.</title>
        <authorList>
            <person name="D'Auria G."/>
            <person name="Galan J.C."/>
            <person name="Rodriguez-Alcayna M."/>
            <person name="Moya A."/>
            <person name="Baquero F."/>
            <person name="Latorre A."/>
        </authorList>
    </citation>
    <scope>NUCLEOTIDE SEQUENCE [LARGE SCALE GENOMIC DNA]</scope>
    <source>
        <strain evidence="1 2">RyC-MR95</strain>
    </source>
</reference>
<dbReference type="InParanoid" id="G4Q9B3"/>
<evidence type="ECO:0000313" key="2">
    <source>
        <dbReference type="Proteomes" id="UP000007093"/>
    </source>
</evidence>
<protein>
    <submittedName>
        <fullName evidence="1">Uncharacterized protein</fullName>
    </submittedName>
</protein>
<name>G4Q9B3_ACIIR</name>